<gene>
    <name evidence="1" type="ORF">NCTC10951_00054</name>
</gene>
<sequence>MSSPQVPGTVSGFFSDVRRWERTDHRLTRTDGLLVTYCILFWVVCMGLATIGSLRKETSPASSALLWCMAGFTAWAALPPLQLITPWAAARRTLRAAASILSLSAGATALGLLHGIGLTTQRAAVADHLPTTTLPATGLVILGIVGLAALLRSTTAAPR</sequence>
<accession>A0A448PGW0</accession>
<reference evidence="1 2" key="1">
    <citation type="submission" date="2018-12" db="EMBL/GenBank/DDBJ databases">
        <authorList>
            <consortium name="Pathogen Informatics"/>
        </authorList>
    </citation>
    <scope>NUCLEOTIDE SEQUENCE [LARGE SCALE GENOMIC DNA]</scope>
    <source>
        <strain evidence="1 2">NCTC10951</strain>
    </source>
</reference>
<dbReference type="EMBL" id="LR134477">
    <property type="protein sequence ID" value="VEI14201.1"/>
    <property type="molecule type" value="Genomic_DNA"/>
</dbReference>
<dbReference type="Proteomes" id="UP000268658">
    <property type="component" value="Chromosome"/>
</dbReference>
<protein>
    <recommendedName>
        <fullName evidence="3">Pre-mRNA-splicing factor</fullName>
    </recommendedName>
</protein>
<name>A0A448PGW0_ACTVI</name>
<dbReference type="OrthoDB" id="3259543at2"/>
<proteinExistence type="predicted"/>
<evidence type="ECO:0000313" key="2">
    <source>
        <dbReference type="Proteomes" id="UP000268658"/>
    </source>
</evidence>
<dbReference type="KEGG" id="avc:NCTC10951_00054"/>
<dbReference type="RefSeq" id="WP_126412918.1">
    <property type="nucleotide sequence ID" value="NZ_JASPER010000016.1"/>
</dbReference>
<organism evidence="1 2">
    <name type="scientific">Actinomyces viscosus</name>
    <dbReference type="NCBI Taxonomy" id="1656"/>
    <lineage>
        <taxon>Bacteria</taxon>
        <taxon>Bacillati</taxon>
        <taxon>Actinomycetota</taxon>
        <taxon>Actinomycetes</taxon>
        <taxon>Actinomycetales</taxon>
        <taxon>Actinomycetaceae</taxon>
        <taxon>Actinomyces</taxon>
    </lineage>
</organism>
<dbReference type="AlphaFoldDB" id="A0A448PGW0"/>
<evidence type="ECO:0008006" key="3">
    <source>
        <dbReference type="Google" id="ProtNLM"/>
    </source>
</evidence>
<evidence type="ECO:0000313" key="1">
    <source>
        <dbReference type="EMBL" id="VEI14201.1"/>
    </source>
</evidence>